<dbReference type="PANTHER" id="PTHR23120">
    <property type="entry name" value="MAESTRO-RELATED HEAT DOMAIN-CONTAINING"/>
    <property type="match status" value="1"/>
</dbReference>
<dbReference type="Gene3D" id="3.40.50.11980">
    <property type="match status" value="1"/>
</dbReference>
<evidence type="ECO:0000256" key="4">
    <source>
        <dbReference type="ARBA" id="ARBA00023157"/>
    </source>
</evidence>
<dbReference type="InterPro" id="IPR055408">
    <property type="entry name" value="HEAT_MROH2B-like"/>
</dbReference>
<dbReference type="InterPro" id="IPR011989">
    <property type="entry name" value="ARM-like"/>
</dbReference>
<dbReference type="InterPro" id="IPR055406">
    <property type="entry name" value="HEAT_Maestro"/>
</dbReference>
<feature type="compositionally biased region" description="Polar residues" evidence="6">
    <location>
        <begin position="78"/>
        <end position="96"/>
    </location>
</feature>
<dbReference type="InterPro" id="IPR056282">
    <property type="entry name" value="MROH2B-like_N_HEAT"/>
</dbReference>
<dbReference type="WBParaSite" id="scf7180000421781.g7745">
    <property type="protein sequence ID" value="scf7180000421781.g7745"/>
    <property type="gene ID" value="scf7180000421781.g7745"/>
</dbReference>
<evidence type="ECO:0000256" key="2">
    <source>
        <dbReference type="ARBA" id="ARBA00022737"/>
    </source>
</evidence>
<dbReference type="Proteomes" id="UP000887560">
    <property type="component" value="Unplaced"/>
</dbReference>
<feature type="compositionally biased region" description="Basic and acidic residues" evidence="6">
    <location>
        <begin position="1591"/>
        <end position="1605"/>
    </location>
</feature>
<dbReference type="PROSITE" id="PS50077">
    <property type="entry name" value="HEAT_REPEAT"/>
    <property type="match status" value="1"/>
</dbReference>
<dbReference type="InterPro" id="IPR016024">
    <property type="entry name" value="ARM-type_fold"/>
</dbReference>
<dbReference type="PANTHER" id="PTHR23120:SF0">
    <property type="entry name" value="MAESTRO HEAT-LIKE REPEAT FAMILY MEMBER 1"/>
    <property type="match status" value="1"/>
</dbReference>
<dbReference type="InterPro" id="IPR045206">
    <property type="entry name" value="Maestro_heat-like_prot"/>
</dbReference>
<keyword evidence="3" id="KW-0496">Mitochondrion</keyword>
<feature type="repeat" description="HEAT" evidence="5">
    <location>
        <begin position="2388"/>
        <end position="2418"/>
    </location>
</feature>
<evidence type="ECO:0000313" key="10">
    <source>
        <dbReference type="Proteomes" id="UP000887560"/>
    </source>
</evidence>
<accession>A0A915NUK6</accession>
<evidence type="ECO:0000313" key="11">
    <source>
        <dbReference type="WBParaSite" id="scf7180000421781.g7745"/>
    </source>
</evidence>
<keyword evidence="2" id="KW-0677">Repeat</keyword>
<dbReference type="Pfam" id="PF23210">
    <property type="entry name" value="HEAT_Maestro_2"/>
    <property type="match status" value="2"/>
</dbReference>
<dbReference type="InterPro" id="IPR036549">
    <property type="entry name" value="CX6/COA6-like_sf"/>
</dbReference>
<keyword evidence="10" id="KW-1185">Reference proteome</keyword>
<dbReference type="SUPFAM" id="SSF47694">
    <property type="entry name" value="Cytochrome c oxidase subunit h"/>
    <property type="match status" value="1"/>
</dbReference>
<feature type="region of interest" description="Disordered" evidence="6">
    <location>
        <begin position="67"/>
        <end position="96"/>
    </location>
</feature>
<protein>
    <submittedName>
        <fullName evidence="11">Uncharacterized protein</fullName>
    </submittedName>
</protein>
<proteinExistence type="predicted"/>
<organism evidence="10 11">
    <name type="scientific">Meloidogyne floridensis</name>
    <dbReference type="NCBI Taxonomy" id="298350"/>
    <lineage>
        <taxon>Eukaryota</taxon>
        <taxon>Metazoa</taxon>
        <taxon>Ecdysozoa</taxon>
        <taxon>Nematoda</taxon>
        <taxon>Chromadorea</taxon>
        <taxon>Rhabditida</taxon>
        <taxon>Tylenchina</taxon>
        <taxon>Tylenchomorpha</taxon>
        <taxon>Tylenchoidea</taxon>
        <taxon>Meloidogynidae</taxon>
        <taxon>Meloidogyninae</taxon>
        <taxon>Meloidogyne</taxon>
    </lineage>
</organism>
<dbReference type="GO" id="GO:0005739">
    <property type="term" value="C:mitochondrion"/>
    <property type="evidence" value="ECO:0007669"/>
    <property type="project" value="UniProtKB-SubCell"/>
</dbReference>
<dbReference type="Pfam" id="PF23221">
    <property type="entry name" value="HEAT_MROH2B_1st"/>
    <property type="match status" value="1"/>
</dbReference>
<feature type="domain" description="MROH2B-like HEAT-repeats" evidence="7">
    <location>
        <begin position="862"/>
        <end position="1042"/>
    </location>
</feature>
<dbReference type="Gene3D" id="1.25.10.10">
    <property type="entry name" value="Leucine-rich Repeat Variant"/>
    <property type="match status" value="1"/>
</dbReference>
<dbReference type="SUPFAM" id="SSF48371">
    <property type="entry name" value="ARM repeat"/>
    <property type="match status" value="2"/>
</dbReference>
<dbReference type="PROSITE" id="PS51808">
    <property type="entry name" value="CHCH"/>
    <property type="match status" value="1"/>
</dbReference>
<dbReference type="Pfam" id="PF23227">
    <property type="entry name" value="HEAT_MROH2B_C"/>
    <property type="match status" value="1"/>
</dbReference>
<dbReference type="Pfam" id="PF02297">
    <property type="entry name" value="COX6B"/>
    <property type="match status" value="1"/>
</dbReference>
<feature type="domain" description="Maestro/Maestro-like HEAT-repeats" evidence="9">
    <location>
        <begin position="2140"/>
        <end position="2414"/>
    </location>
</feature>
<evidence type="ECO:0000256" key="1">
    <source>
        <dbReference type="ARBA" id="ARBA00004173"/>
    </source>
</evidence>
<evidence type="ECO:0000256" key="3">
    <source>
        <dbReference type="ARBA" id="ARBA00023128"/>
    </source>
</evidence>
<feature type="domain" description="MROH2B-like N-terminal HEAT-repeats" evidence="8">
    <location>
        <begin position="614"/>
        <end position="832"/>
    </location>
</feature>
<feature type="domain" description="MROH2B-like HEAT-repeats" evidence="7">
    <location>
        <begin position="1080"/>
        <end position="1556"/>
    </location>
</feature>
<feature type="compositionally biased region" description="Basic and acidic residues" evidence="6">
    <location>
        <begin position="67"/>
        <end position="76"/>
    </location>
</feature>
<evidence type="ECO:0000256" key="5">
    <source>
        <dbReference type="PROSITE-ProRule" id="PRU00103"/>
    </source>
</evidence>
<sequence>MSETNKGLLINRKDCYHYRDLYFDCLEKNNEDKNRCHREFEKFSDVCQSTWVSHFIRKRGVEKYKKTVEPKQDGKSDINANNQTDAIQVPSPTTTKTPQKLNFEKIKNDKINQHFIRLLEELFSNNLPLEALNYCYTIFSTNFVINSRTLMLAAKIVAMCHTTKTTISSIDSNKLNLISNKIQKELPNCENSIKLTIQLLLDASKGDWSKINILEQIPDKAECFAILASILIERREFDILRFIFDFLNFCEDIPSSLCSIIQPKQKFYQHPILWNSFLNFLEEFNNTNQCKELLKLFMDQIVSIGKTITSEEFKCIQAAMSYYKDWKVEEAIISKETLECSICKEKLPEQKPLDNEQFLKLKNAFKEHLQDGLSNRISGENTGKGFYKTLDNLIIQTKSLKNSKPLIVDGLNLARGVYRHERFPYFNKIIVEMIEKKFFPILIISKTPFTYFYQNKLQKLPNVKLFGIEKEFKSKSEINRKYSTQDDLFAINSALYLGPNTHLLSNDNFVDHIGSSHFLPEIAPLFKIWRETRCISFIPEETGEEKFFKLPNPFYAQIQGDALCGYHIFVKDKTDDIFNHVRDELVYYFIYALFDFAETNNSNTNLSDAALRSLVSLGVKKPKMFINAVHTFLLDNGKKMNEKDKAFAFRCLTNVFNQVDVVDVCDEQQILLIANLSTQEMSMAKDVENGLAHAAKDVFVSLVGKSDKFVNHVVDSLLHKFQPADGFLPFLHDILARTDALLPHLKNDQIKSAFCQALCSFAESVKEFIWTQKRQNNEMEIKSDECVAVDESEISESYADQFETAYDVIINWTTSSKDHKCRADAAECIGKLCLMIDRERILKDLKRLDAIFRSLHKKALNPEEQLAITMGISNFLQASCIEESIPIEHYINDLFEMLFPHVCLPADQIVDDPSLPNLLQIKLRNEVFRCFQVSSCRTADKEIYFLLHKMQSQSEIVKLGAINLFRHLLNSADDQMKENRSLITMGMKPFLNDEQLSIRVKMNLCQLCIALSDNEYVQSDEGGEHVIQFLLANLVVNRSDLNVNNNKMLFFVILILWIGQIFWAIQQQQLLQASSDASLITQLSAQCAQALYTISNTSKVACELLWPKLFEYVCVEQYSLVITDIFKCLRVLCGRIKQSCNKLDIYDFEANSKLPGPFQLICRLIVFMNGAPQNAQLNARAKESINLFGELFFWLNNKFCETDSPFPKIIGHLLESLQKEFSSNCPSNEDKNDYFGKEILFSRVERWQAVILDLLCSLINAVEDQSWRQNLASAQAKQLSTLFTSASDSFQSSQDKAFLMRCLGCTLARIEDPTFIKEHLYFLFRHTQHSSIIERIGCAIATGHCASVLDHADLVLTELENVSKWEHMKEGKKQSGGSSAGFLSFIKDSLPYGRSVDAEILNLRATIVLSFGYVCFYCPTEGLVLRLQNTVLPFLRQYTANSKESSLREAHLETLNLIALSVHPNRLRDYRFESRYECLSYIKEYVNDEKSFDTVTTLIRLRACKATASLVLLEPPLSENEFIDIINVLIPNIFPINRERGGLKALNQQCLFSQTFYKNSQNNNTDNNKYYYYSFSSSKGSVQKISSSVKQQKEGGGKSDGKDATKCGLTGEDDSSTVMEATIIQCRNAIANMVKMRPCVRPTVGELLKLFYQYYGSERDHERARAVDFTVLVLQVYSEKASDVTLGIAKEFSSLSWIIARLCPRLCDSLSFVRLQSLRAIWFAFKLSLLHRGHSPSDVEMVDSSLFNIDKFIELYFGGTQEGRLDSNKCSGAILAISKSCNLDNLQYFGEKGRRTRQEKIQTYTELLNGFVLFSGHHLHLAVQVLLRQTLPYNQTLSEVWEMMSRTHFTSIIDFLFERVWIDNSSSSSKTPDLIVEQEEKNIVIVENKEKENSFEENEKGGGGGKLINLTTPFNSSHFEIINIGGGSVIKIVSDDTCALVAAIAEKGEPEEELIKRVPRIISALLILLVSLIDTQYSNVQKNSNVDLSGTTSSSQSGIGGKKEVKTKPIIPIVTSELTRSIETPAKLVAEAIRTFLIRINAENVIEKMNSERVWSNIVSPQHYINALSSFCCALFNFRPQFIGDLMRLECECLRGGENVLKNVCDAERIVAVSILSSLITSCPHKNGEFDSSLFCDVFGTLEGALKDQLLTVRKMALHGIGQISHLKGPDAEELILCFSSRSVEAALAGLDDYWDRQDQLATESIASLDSLVGISQPKLILNVLPQLLLKIRPCFEKENELLRSSAFSLFAGLGSSVGNYDIFKESLHSNIISILLHLNDKEENVKLSCAKVLSTCIPLLNSDHATTLVENELVNGRLPANYSDFLRQFGLILSISFPDRLNNYALDCNNFFRSASFHIRSNAALLMGFMLTALTPELRATLSTDLIFSGLMQLMKDPEEQVRLNTLFAISLLYEFA</sequence>
<dbReference type="InterPro" id="IPR048280">
    <property type="entry name" value="COX6B-like"/>
</dbReference>
<keyword evidence="4" id="KW-1015">Disulfide bond</keyword>
<reference evidence="11" key="1">
    <citation type="submission" date="2022-11" db="UniProtKB">
        <authorList>
            <consortium name="WormBaseParasite"/>
        </authorList>
    </citation>
    <scope>IDENTIFICATION</scope>
</reference>
<evidence type="ECO:0000259" key="8">
    <source>
        <dbReference type="Pfam" id="PF23221"/>
    </source>
</evidence>
<comment type="subcellular location">
    <subcellularLocation>
        <location evidence="1">Mitochondrion</location>
    </subcellularLocation>
</comment>
<dbReference type="Gene3D" id="1.10.10.140">
    <property type="entry name" value="Cytochrome c oxidase, subunit VIb"/>
    <property type="match status" value="1"/>
</dbReference>
<dbReference type="InterPro" id="IPR021133">
    <property type="entry name" value="HEAT_type_2"/>
</dbReference>
<evidence type="ECO:0000256" key="6">
    <source>
        <dbReference type="SAM" id="MobiDB-lite"/>
    </source>
</evidence>
<evidence type="ECO:0000259" key="7">
    <source>
        <dbReference type="Pfam" id="PF23210"/>
    </source>
</evidence>
<evidence type="ECO:0000259" key="9">
    <source>
        <dbReference type="Pfam" id="PF23227"/>
    </source>
</evidence>
<feature type="region of interest" description="Disordered" evidence="6">
    <location>
        <begin position="1586"/>
        <end position="1609"/>
    </location>
</feature>
<name>A0A915NUK6_9BILA</name>